<dbReference type="EC" id="3.4.16.4" evidence="10"/>
<evidence type="ECO:0000256" key="6">
    <source>
        <dbReference type="ARBA" id="ARBA00023316"/>
    </source>
</evidence>
<keyword evidence="10" id="KW-0645">Protease</keyword>
<evidence type="ECO:0000259" key="9">
    <source>
        <dbReference type="Pfam" id="PF00768"/>
    </source>
</evidence>
<dbReference type="Gene3D" id="3.40.710.10">
    <property type="entry name" value="DD-peptidase/beta-lactamase superfamily"/>
    <property type="match status" value="1"/>
</dbReference>
<dbReference type="InterPro" id="IPR001967">
    <property type="entry name" value="Peptidase_S11_N"/>
</dbReference>
<keyword evidence="4" id="KW-0133">Cell shape</keyword>
<dbReference type="InterPro" id="IPR018044">
    <property type="entry name" value="Peptidase_S11"/>
</dbReference>
<reference evidence="10 11" key="1">
    <citation type="submission" date="2021-03" db="EMBL/GenBank/DDBJ databases">
        <title>Genomic Encyclopedia of Type Strains, Phase IV (KMG-IV): sequencing the most valuable type-strain genomes for metagenomic binning, comparative biology and taxonomic classification.</title>
        <authorList>
            <person name="Goeker M."/>
        </authorList>
    </citation>
    <scope>NUCLEOTIDE SEQUENCE [LARGE SCALE GENOMIC DNA]</scope>
    <source>
        <strain evidence="10 11">DSM 26427</strain>
    </source>
</reference>
<dbReference type="Proteomes" id="UP000823786">
    <property type="component" value="Unassembled WGS sequence"/>
</dbReference>
<dbReference type="PANTHER" id="PTHR21581">
    <property type="entry name" value="D-ALANYL-D-ALANINE CARBOXYPEPTIDASE"/>
    <property type="match status" value="1"/>
</dbReference>
<feature type="domain" description="Peptidase S11 D-alanyl-D-alanine carboxypeptidase A N-terminal" evidence="9">
    <location>
        <begin position="29"/>
        <end position="250"/>
    </location>
</feature>
<evidence type="ECO:0000256" key="5">
    <source>
        <dbReference type="ARBA" id="ARBA00022984"/>
    </source>
</evidence>
<dbReference type="SUPFAM" id="SSF56601">
    <property type="entry name" value="beta-lactamase/transpeptidase-like"/>
    <property type="match status" value="1"/>
</dbReference>
<dbReference type="RefSeq" id="WP_209853714.1">
    <property type="nucleotide sequence ID" value="NZ_JAGGJV010000005.1"/>
</dbReference>
<feature type="signal peptide" evidence="8">
    <location>
        <begin position="1"/>
        <end position="30"/>
    </location>
</feature>
<gene>
    <name evidence="10" type="ORF">J2Z75_003207</name>
</gene>
<keyword evidence="5" id="KW-0573">Peptidoglycan synthesis</keyword>
<dbReference type="InterPro" id="IPR012338">
    <property type="entry name" value="Beta-lactam/transpept-like"/>
</dbReference>
<evidence type="ECO:0000256" key="1">
    <source>
        <dbReference type="ARBA" id="ARBA00007164"/>
    </source>
</evidence>
<evidence type="ECO:0000256" key="7">
    <source>
        <dbReference type="RuleBase" id="RU004016"/>
    </source>
</evidence>
<dbReference type="PRINTS" id="PR00725">
    <property type="entry name" value="DADACBPTASE1"/>
</dbReference>
<name>A0ABS4EP22_9HYPH</name>
<feature type="chain" id="PRO_5045913701" evidence="8">
    <location>
        <begin position="31"/>
        <end position="362"/>
    </location>
</feature>
<dbReference type="Pfam" id="PF00768">
    <property type="entry name" value="Peptidase_S11"/>
    <property type="match status" value="1"/>
</dbReference>
<dbReference type="EMBL" id="JAGGJV010000005">
    <property type="protein sequence ID" value="MBP1859690.1"/>
    <property type="molecule type" value="Genomic_DNA"/>
</dbReference>
<sequence length="362" mass="39489">MTENRSMMVRRPWNVLAFVAFLFLAAPAQATPVLVVDADSRQVLYQEDAGAPWYPASTTKLMTAFVVFEALRSGEVSLTTPVTMTRNATKQAFLESGLTFGRTMTLDDALFAMIAASANDVAVALAEAVAPDETAFVRKMNEAAARLGMTGTHFSNANGLFDRNNYTTARDLAILGLAVDRMFPEYRRFFLASAVTIDGKEIKSNNLLLTRFSGTIGMKTGFLCASGRNFVGLATRNGRRVMVVILGATTERERNERSAQYLTQAFDGRLSSNSGLVDNLQNRTDVAPQDMRIRLCTGESVAYEASRNALYPMGLPGNKSYLEDQIQGQVHAITTWANENVTDVPVPARRPSLPQQQTGSAG</sequence>
<dbReference type="GO" id="GO:0009002">
    <property type="term" value="F:serine-type D-Ala-D-Ala carboxypeptidase activity"/>
    <property type="evidence" value="ECO:0007669"/>
    <property type="project" value="UniProtKB-EC"/>
</dbReference>
<evidence type="ECO:0000256" key="8">
    <source>
        <dbReference type="SAM" id="SignalP"/>
    </source>
</evidence>
<evidence type="ECO:0000256" key="4">
    <source>
        <dbReference type="ARBA" id="ARBA00022960"/>
    </source>
</evidence>
<evidence type="ECO:0000313" key="11">
    <source>
        <dbReference type="Proteomes" id="UP000823786"/>
    </source>
</evidence>
<organism evidence="10 11">
    <name type="scientific">Rhizobium herbae</name>
    <dbReference type="NCBI Taxonomy" id="508661"/>
    <lineage>
        <taxon>Bacteria</taxon>
        <taxon>Pseudomonadati</taxon>
        <taxon>Pseudomonadota</taxon>
        <taxon>Alphaproteobacteria</taxon>
        <taxon>Hyphomicrobiales</taxon>
        <taxon>Rhizobiaceae</taxon>
        <taxon>Rhizobium/Agrobacterium group</taxon>
        <taxon>Rhizobium</taxon>
    </lineage>
</organism>
<accession>A0ABS4EP22</accession>
<keyword evidence="3 10" id="KW-0378">Hydrolase</keyword>
<keyword evidence="2 8" id="KW-0732">Signal</keyword>
<dbReference type="PANTHER" id="PTHR21581:SF6">
    <property type="entry name" value="TRAFFICKING PROTEIN PARTICLE COMPLEX SUBUNIT 12"/>
    <property type="match status" value="1"/>
</dbReference>
<proteinExistence type="inferred from homology"/>
<evidence type="ECO:0000256" key="2">
    <source>
        <dbReference type="ARBA" id="ARBA00022729"/>
    </source>
</evidence>
<evidence type="ECO:0000256" key="3">
    <source>
        <dbReference type="ARBA" id="ARBA00022801"/>
    </source>
</evidence>
<keyword evidence="6" id="KW-0961">Cell wall biogenesis/degradation</keyword>
<evidence type="ECO:0000313" key="10">
    <source>
        <dbReference type="EMBL" id="MBP1859690.1"/>
    </source>
</evidence>
<keyword evidence="11" id="KW-1185">Reference proteome</keyword>
<protein>
    <submittedName>
        <fullName evidence="10">D-alanyl-D-alanine carboxypeptidase</fullName>
        <ecNumber evidence="10">3.4.16.4</ecNumber>
    </submittedName>
</protein>
<keyword evidence="10" id="KW-0121">Carboxypeptidase</keyword>
<comment type="caution">
    <text evidence="10">The sequence shown here is derived from an EMBL/GenBank/DDBJ whole genome shotgun (WGS) entry which is preliminary data.</text>
</comment>
<comment type="similarity">
    <text evidence="1 7">Belongs to the peptidase S11 family.</text>
</comment>